<keyword evidence="1" id="KW-0732">Signal</keyword>
<name>A0A370IG21_9NOCA</name>
<sequence length="150" mass="15552">MTVAKSLGICACTVLAPLTSFAAVASAAVDKDFNGYQCDAVTVRYVGTDDVTLPFSGDLRDFNEKPGTKTIKVYNALATGCDAIGHAPEKGASKNRIIKSDDVESPAEGTTRTYTGKFLVGCLKMDAGDGTGTVTGSHCHVIQSSGEPLV</sequence>
<proteinExistence type="predicted"/>
<accession>A0A370IG21</accession>
<dbReference type="Proteomes" id="UP000254869">
    <property type="component" value="Unassembled WGS sequence"/>
</dbReference>
<evidence type="ECO:0000256" key="1">
    <source>
        <dbReference type="SAM" id="SignalP"/>
    </source>
</evidence>
<keyword evidence="3" id="KW-1185">Reference proteome</keyword>
<dbReference type="AlphaFoldDB" id="A0A370IG21"/>
<evidence type="ECO:0000313" key="3">
    <source>
        <dbReference type="Proteomes" id="UP000254869"/>
    </source>
</evidence>
<comment type="caution">
    <text evidence="2">The sequence shown here is derived from an EMBL/GenBank/DDBJ whole genome shotgun (WGS) entry which is preliminary data.</text>
</comment>
<feature type="signal peptide" evidence="1">
    <location>
        <begin position="1"/>
        <end position="22"/>
    </location>
</feature>
<feature type="chain" id="PRO_5016834991" evidence="1">
    <location>
        <begin position="23"/>
        <end position="150"/>
    </location>
</feature>
<protein>
    <submittedName>
        <fullName evidence="2">Uncharacterized protein</fullName>
    </submittedName>
</protein>
<organism evidence="2 3">
    <name type="scientific">Nocardia pseudobrasiliensis</name>
    <dbReference type="NCBI Taxonomy" id="45979"/>
    <lineage>
        <taxon>Bacteria</taxon>
        <taxon>Bacillati</taxon>
        <taxon>Actinomycetota</taxon>
        <taxon>Actinomycetes</taxon>
        <taxon>Mycobacteriales</taxon>
        <taxon>Nocardiaceae</taxon>
        <taxon>Nocardia</taxon>
    </lineage>
</organism>
<dbReference type="EMBL" id="QQBC01000002">
    <property type="protein sequence ID" value="RDI68404.1"/>
    <property type="molecule type" value="Genomic_DNA"/>
</dbReference>
<evidence type="ECO:0000313" key="2">
    <source>
        <dbReference type="EMBL" id="RDI68404.1"/>
    </source>
</evidence>
<reference evidence="2 3" key="1">
    <citation type="submission" date="2018-07" db="EMBL/GenBank/DDBJ databases">
        <title>Genomic Encyclopedia of Type Strains, Phase IV (KMG-IV): sequencing the most valuable type-strain genomes for metagenomic binning, comparative biology and taxonomic classification.</title>
        <authorList>
            <person name="Goeker M."/>
        </authorList>
    </citation>
    <scope>NUCLEOTIDE SEQUENCE [LARGE SCALE GENOMIC DNA]</scope>
    <source>
        <strain evidence="2 3">DSM 44290</strain>
    </source>
</reference>
<gene>
    <name evidence="2" type="ORF">DFR76_102805</name>
</gene>
<dbReference type="RefSeq" id="WP_147287873.1">
    <property type="nucleotide sequence ID" value="NZ_QQBC01000002.1"/>
</dbReference>